<proteinExistence type="inferred from homology"/>
<evidence type="ECO:0000256" key="2">
    <source>
        <dbReference type="ARBA" id="ARBA00048655"/>
    </source>
</evidence>
<dbReference type="PIRSF" id="PIRSF006221">
    <property type="entry name" value="Ketosamine-3-kinase"/>
    <property type="match status" value="1"/>
</dbReference>
<dbReference type="Gene3D" id="3.90.1200.10">
    <property type="match status" value="1"/>
</dbReference>
<sequence length="305" mass="33109">MPSTVHTVFAQAIQKEHPRVTVSAASSPGPSILSSSGQGYIGKIGSPSQKEHFMGEAESLRGINIAAPGLAPKLLAVGVFNKETAENDGDIGKPYFLCEYKDMSILTDSAAETLGKRMATELHAYKGTLGFGFHVPTFCGATRQANGWFGSWEECFDALIGSLLGTLNKKGGYEALCAQGDEVRKQVIPALLGPLVIQPVLLHGDLWSGNTGTDARTGQPVIFDPSSYYGHNEADLAIARIFGGIPKSFFRAYHEHLPKTEPEDQYEIRGDLYELYHYLNHTVLFGGSYVSSAKQKMNRLLRAIP</sequence>
<dbReference type="InParanoid" id="S8EA53"/>
<dbReference type="EC" id="2.7.1.172" evidence="1"/>
<dbReference type="HOGENOM" id="CLU_036517_0_3_1"/>
<organism evidence="4 5">
    <name type="scientific">Fomitopsis schrenkii</name>
    <name type="common">Brown rot fungus</name>
    <dbReference type="NCBI Taxonomy" id="2126942"/>
    <lineage>
        <taxon>Eukaryota</taxon>
        <taxon>Fungi</taxon>
        <taxon>Dikarya</taxon>
        <taxon>Basidiomycota</taxon>
        <taxon>Agaricomycotina</taxon>
        <taxon>Agaricomycetes</taxon>
        <taxon>Polyporales</taxon>
        <taxon>Fomitopsis</taxon>
    </lineage>
</organism>
<protein>
    <recommendedName>
        <fullName evidence="1">protein-ribulosamine 3-kinase</fullName>
        <ecNumber evidence="1">2.7.1.172</ecNumber>
    </recommendedName>
</protein>
<name>S8EA53_FOMSC</name>
<keyword evidence="3" id="KW-0418">Kinase</keyword>
<dbReference type="AlphaFoldDB" id="S8EA53"/>
<keyword evidence="5" id="KW-1185">Reference proteome</keyword>
<dbReference type="PANTHER" id="PTHR12149:SF8">
    <property type="entry name" value="PROTEIN-RIBULOSAMINE 3-KINASE"/>
    <property type="match status" value="1"/>
</dbReference>
<dbReference type="InterPro" id="IPR011009">
    <property type="entry name" value="Kinase-like_dom_sf"/>
</dbReference>
<reference evidence="4 5" key="1">
    <citation type="journal article" date="2012" name="Science">
        <title>The Paleozoic origin of enzymatic lignin decomposition reconstructed from 31 fungal genomes.</title>
        <authorList>
            <person name="Floudas D."/>
            <person name="Binder M."/>
            <person name="Riley R."/>
            <person name="Barry K."/>
            <person name="Blanchette R.A."/>
            <person name="Henrissat B."/>
            <person name="Martinez A.T."/>
            <person name="Otillar R."/>
            <person name="Spatafora J.W."/>
            <person name="Yadav J.S."/>
            <person name="Aerts A."/>
            <person name="Benoit I."/>
            <person name="Boyd A."/>
            <person name="Carlson A."/>
            <person name="Copeland A."/>
            <person name="Coutinho P.M."/>
            <person name="de Vries R.P."/>
            <person name="Ferreira P."/>
            <person name="Findley K."/>
            <person name="Foster B."/>
            <person name="Gaskell J."/>
            <person name="Glotzer D."/>
            <person name="Gorecki P."/>
            <person name="Heitman J."/>
            <person name="Hesse C."/>
            <person name="Hori C."/>
            <person name="Igarashi K."/>
            <person name="Jurgens J.A."/>
            <person name="Kallen N."/>
            <person name="Kersten P."/>
            <person name="Kohler A."/>
            <person name="Kuees U."/>
            <person name="Kumar T.K.A."/>
            <person name="Kuo A."/>
            <person name="LaButti K."/>
            <person name="Larrondo L.F."/>
            <person name="Lindquist E."/>
            <person name="Ling A."/>
            <person name="Lombard V."/>
            <person name="Lucas S."/>
            <person name="Lundell T."/>
            <person name="Martin R."/>
            <person name="McLaughlin D.J."/>
            <person name="Morgenstern I."/>
            <person name="Morin E."/>
            <person name="Murat C."/>
            <person name="Nagy L.G."/>
            <person name="Nolan M."/>
            <person name="Ohm R.A."/>
            <person name="Patyshakuliyeva A."/>
            <person name="Rokas A."/>
            <person name="Ruiz-Duenas F.J."/>
            <person name="Sabat G."/>
            <person name="Salamov A."/>
            <person name="Samejima M."/>
            <person name="Schmutz J."/>
            <person name="Slot J.C."/>
            <person name="St John F."/>
            <person name="Stenlid J."/>
            <person name="Sun H."/>
            <person name="Sun S."/>
            <person name="Syed K."/>
            <person name="Tsang A."/>
            <person name="Wiebenga A."/>
            <person name="Young D."/>
            <person name="Pisabarro A."/>
            <person name="Eastwood D.C."/>
            <person name="Martin F."/>
            <person name="Cullen D."/>
            <person name="Grigoriev I.V."/>
            <person name="Hibbett D.S."/>
        </authorList>
    </citation>
    <scope>NUCLEOTIDE SEQUENCE</scope>
    <source>
        <strain evidence="5">FP-58527</strain>
    </source>
</reference>
<keyword evidence="3" id="KW-0808">Transferase</keyword>
<evidence type="ECO:0000313" key="5">
    <source>
        <dbReference type="Proteomes" id="UP000015241"/>
    </source>
</evidence>
<dbReference type="SUPFAM" id="SSF56112">
    <property type="entry name" value="Protein kinase-like (PK-like)"/>
    <property type="match status" value="1"/>
</dbReference>
<dbReference type="OrthoDB" id="5772781at2759"/>
<evidence type="ECO:0000256" key="1">
    <source>
        <dbReference type="ARBA" id="ARBA00011961"/>
    </source>
</evidence>
<dbReference type="eggNOG" id="KOG3021">
    <property type="taxonomic scope" value="Eukaryota"/>
</dbReference>
<dbReference type="PANTHER" id="PTHR12149">
    <property type="entry name" value="FRUCTOSAMINE 3 KINASE-RELATED PROTEIN"/>
    <property type="match status" value="1"/>
</dbReference>
<comment type="similarity">
    <text evidence="3">Belongs to the fructosamine kinase family.</text>
</comment>
<dbReference type="GO" id="GO:0102193">
    <property type="term" value="F:protein-ribulosamine 3-kinase activity"/>
    <property type="evidence" value="ECO:0007669"/>
    <property type="project" value="UniProtKB-EC"/>
</dbReference>
<dbReference type="Proteomes" id="UP000015241">
    <property type="component" value="Unassembled WGS sequence"/>
</dbReference>
<dbReference type="Pfam" id="PF03881">
    <property type="entry name" value="Fructosamin_kin"/>
    <property type="match status" value="1"/>
</dbReference>
<dbReference type="GO" id="GO:0016301">
    <property type="term" value="F:kinase activity"/>
    <property type="evidence" value="ECO:0007669"/>
    <property type="project" value="UniProtKB-UniRule"/>
</dbReference>
<dbReference type="EMBL" id="KE504141">
    <property type="protein sequence ID" value="EPT01528.1"/>
    <property type="molecule type" value="Genomic_DNA"/>
</dbReference>
<evidence type="ECO:0000313" key="4">
    <source>
        <dbReference type="EMBL" id="EPT01528.1"/>
    </source>
</evidence>
<comment type="catalytic activity">
    <reaction evidence="2">
        <text>N(6)-D-ribulosyl-L-lysyl-[protein] + ATP = N(6)-(3-O-phospho-D-ribulosyl)-L-lysyl-[protein] + ADP + H(+)</text>
        <dbReference type="Rhea" id="RHEA:48432"/>
        <dbReference type="Rhea" id="RHEA-COMP:12103"/>
        <dbReference type="Rhea" id="RHEA-COMP:12104"/>
        <dbReference type="ChEBI" id="CHEBI:15378"/>
        <dbReference type="ChEBI" id="CHEBI:30616"/>
        <dbReference type="ChEBI" id="CHEBI:90418"/>
        <dbReference type="ChEBI" id="CHEBI:90420"/>
        <dbReference type="ChEBI" id="CHEBI:456216"/>
        <dbReference type="EC" id="2.7.1.172"/>
    </reaction>
    <physiologicalReaction direction="left-to-right" evidence="2">
        <dbReference type="Rhea" id="RHEA:48433"/>
    </physiologicalReaction>
</comment>
<dbReference type="InterPro" id="IPR016477">
    <property type="entry name" value="Fructo-/Ketosamine-3-kinase"/>
</dbReference>
<evidence type="ECO:0000256" key="3">
    <source>
        <dbReference type="PIRNR" id="PIRNR006221"/>
    </source>
</evidence>
<accession>S8EA53</accession>
<dbReference type="STRING" id="743788.S8EA53"/>
<gene>
    <name evidence="4" type="ORF">FOMPIDRAFT_1059712</name>
</gene>